<evidence type="ECO:0000313" key="2">
    <source>
        <dbReference type="EMBL" id="SBS95038.1"/>
    </source>
</evidence>
<evidence type="ECO:0000256" key="1">
    <source>
        <dbReference type="SAM" id="Phobius"/>
    </source>
</evidence>
<organism evidence="2 5">
    <name type="scientific">Plasmodium ovale curtisi</name>
    <dbReference type="NCBI Taxonomy" id="864141"/>
    <lineage>
        <taxon>Eukaryota</taxon>
        <taxon>Sar</taxon>
        <taxon>Alveolata</taxon>
        <taxon>Apicomplexa</taxon>
        <taxon>Aconoidasida</taxon>
        <taxon>Haemosporida</taxon>
        <taxon>Plasmodiidae</taxon>
        <taxon>Plasmodium</taxon>
        <taxon>Plasmodium (Plasmodium)</taxon>
    </lineage>
</organism>
<evidence type="ECO:0000313" key="3">
    <source>
        <dbReference type="EMBL" id="SBS99755.1"/>
    </source>
</evidence>
<keyword evidence="1" id="KW-0472">Membrane</keyword>
<dbReference type="Proteomes" id="UP000078560">
    <property type="component" value="Unassembled WGS sequence"/>
</dbReference>
<evidence type="ECO:0000313" key="5">
    <source>
        <dbReference type="Proteomes" id="UP000078560"/>
    </source>
</evidence>
<proteinExistence type="predicted"/>
<dbReference type="EMBL" id="FLQU01001928">
    <property type="protein sequence ID" value="SBS95038.1"/>
    <property type="molecule type" value="Genomic_DNA"/>
</dbReference>
<feature type="transmembrane region" description="Helical" evidence="1">
    <location>
        <begin position="273"/>
        <end position="293"/>
    </location>
</feature>
<dbReference type="Proteomes" id="UP000078546">
    <property type="component" value="Unassembled WGS sequence"/>
</dbReference>
<reference evidence="4 5" key="1">
    <citation type="submission" date="2016-05" db="EMBL/GenBank/DDBJ databases">
        <authorList>
            <person name="Naeem Raeece"/>
        </authorList>
    </citation>
    <scope>NUCLEOTIDE SEQUENCE [LARGE SCALE GENOMIC DNA]</scope>
</reference>
<keyword evidence="1" id="KW-0812">Transmembrane</keyword>
<accession>A0A1A8WT57</accession>
<name>A0A1A8WT57_PLAOA</name>
<reference evidence="2" key="2">
    <citation type="submission" date="2016-05" db="EMBL/GenBank/DDBJ databases">
        <authorList>
            <person name="Lavstsen T."/>
            <person name="Jespersen J.S."/>
        </authorList>
    </citation>
    <scope>NUCLEOTIDE SEQUENCE [LARGE SCALE GENOMIC DNA]</scope>
</reference>
<dbReference type="EMBL" id="FLQV01001499">
    <property type="protein sequence ID" value="SBS99755.1"/>
    <property type="molecule type" value="Genomic_DNA"/>
</dbReference>
<dbReference type="InterPro" id="IPR008780">
    <property type="entry name" value="Plasmodium_Vir"/>
</dbReference>
<keyword evidence="1" id="KW-1133">Transmembrane helix</keyword>
<sequence>MATTDTNKCDLPSVNYYTNFDSVSKKDNYSSVCDSDEKLHPGEDQLSIENLLNTSDVVKKQCTYLQHWLHDNVINIPKIKSPIFYIILFYAIWEKIIEKSEINNNENCATKYSSISVNYHTKWKKMYDYNDDYKELKCAFQKKVDCKESGVENCKEICKLDCQEVCKEYCKDKYCKYFADIFNIYNELEQICRNGSENTYPEFWETFKTNYLSTSDIEELCQNVYEEHGFYKVKVSLGKEGEEKYVYQYESTYMFSFFEKLIGYSIKKVLSKALYYSKYIVLPILLILIFYFFMKKLSLFGCKIAPKADDMRKMWRNVQGVTNPGSLLNPMKPPLGGNKMGLPYIPK</sequence>
<protein>
    <submittedName>
        <fullName evidence="2">PIR Superfamily Protein</fullName>
    </submittedName>
</protein>
<dbReference type="Pfam" id="PF05795">
    <property type="entry name" value="Plasmodium_Vir"/>
    <property type="match status" value="1"/>
</dbReference>
<evidence type="ECO:0000313" key="4">
    <source>
        <dbReference type="Proteomes" id="UP000078546"/>
    </source>
</evidence>
<dbReference type="AlphaFoldDB" id="A0A1A8WT57"/>
<gene>
    <name evidence="3" type="ORF">POVCU1_054840</name>
    <name evidence="2" type="ORF">POVCU2_0092620</name>
</gene>